<dbReference type="OrthoDB" id="9794876at2"/>
<reference evidence="4" key="1">
    <citation type="submission" date="2015-02" db="EMBL/GenBank/DDBJ databases">
        <title>Draft Genome of Frankia sp. CpI1-S.</title>
        <authorList>
            <person name="Oshone R.T."/>
            <person name="Ngom M."/>
            <person name="Ghodhbane-Gtari F."/>
            <person name="Gtari M."/>
            <person name="Morris K."/>
            <person name="Thomas K."/>
            <person name="Sen A."/>
            <person name="Tisa L.S."/>
        </authorList>
    </citation>
    <scope>NUCLEOTIDE SEQUENCE [LARGE SCALE GENOMIC DNA]</scope>
    <source>
        <strain evidence="4">CpI1-S</strain>
    </source>
</reference>
<dbReference type="InterPro" id="IPR003509">
    <property type="entry name" value="UPF0102_YraN-like"/>
</dbReference>
<protein>
    <recommendedName>
        <fullName evidence="2">UPF0102 protein FF36_03604</fullName>
    </recommendedName>
</protein>
<comment type="similarity">
    <text evidence="1 2">Belongs to the UPF0102 family.</text>
</comment>
<dbReference type="Pfam" id="PF02021">
    <property type="entry name" value="UPF0102"/>
    <property type="match status" value="1"/>
</dbReference>
<dbReference type="AlphaFoldDB" id="A0A0D8BDG6"/>
<dbReference type="CDD" id="cd20736">
    <property type="entry name" value="PoNe_Nuclease"/>
    <property type="match status" value="1"/>
</dbReference>
<dbReference type="NCBIfam" id="NF009154">
    <property type="entry name" value="PRK12497.3-3"/>
    <property type="match status" value="1"/>
</dbReference>
<evidence type="ECO:0000256" key="2">
    <source>
        <dbReference type="HAMAP-Rule" id="MF_00048"/>
    </source>
</evidence>
<name>A0A0D8BDG6_9ACTN</name>
<dbReference type="Proteomes" id="UP000032545">
    <property type="component" value="Unassembled WGS sequence"/>
</dbReference>
<dbReference type="GO" id="GO:0003676">
    <property type="term" value="F:nucleic acid binding"/>
    <property type="evidence" value="ECO:0007669"/>
    <property type="project" value="InterPro"/>
</dbReference>
<dbReference type="PANTHER" id="PTHR34039">
    <property type="entry name" value="UPF0102 PROTEIN YRAN"/>
    <property type="match status" value="1"/>
</dbReference>
<evidence type="ECO:0000313" key="4">
    <source>
        <dbReference type="Proteomes" id="UP000032545"/>
    </source>
</evidence>
<evidence type="ECO:0000313" key="3">
    <source>
        <dbReference type="EMBL" id="KJE22014.1"/>
    </source>
</evidence>
<dbReference type="EMBL" id="JYFN01000028">
    <property type="protein sequence ID" value="KJE22014.1"/>
    <property type="molecule type" value="Genomic_DNA"/>
</dbReference>
<dbReference type="NCBIfam" id="NF009150">
    <property type="entry name" value="PRK12497.1-3"/>
    <property type="match status" value="1"/>
</dbReference>
<dbReference type="SUPFAM" id="SSF52980">
    <property type="entry name" value="Restriction endonuclease-like"/>
    <property type="match status" value="1"/>
</dbReference>
<gene>
    <name evidence="3" type="ORF">FF36_03604</name>
</gene>
<dbReference type="HAMAP" id="MF_00048">
    <property type="entry name" value="UPF0102"/>
    <property type="match status" value="1"/>
</dbReference>
<dbReference type="Gene3D" id="3.40.1350.10">
    <property type="match status" value="1"/>
</dbReference>
<comment type="caution">
    <text evidence="3">The sequence shown here is derived from an EMBL/GenBank/DDBJ whole genome shotgun (WGS) entry which is preliminary data.</text>
</comment>
<evidence type="ECO:0000256" key="1">
    <source>
        <dbReference type="ARBA" id="ARBA00006738"/>
    </source>
</evidence>
<dbReference type="NCBIfam" id="TIGR00252">
    <property type="entry name" value="YraN family protein"/>
    <property type="match status" value="1"/>
</dbReference>
<accession>A0A0D8BDG6</accession>
<dbReference type="PATRIC" id="fig|1502723.3.peg.3054"/>
<keyword evidence="4" id="KW-1185">Reference proteome</keyword>
<dbReference type="InterPro" id="IPR011335">
    <property type="entry name" value="Restrct_endonuc-II-like"/>
</dbReference>
<dbReference type="InterPro" id="IPR011856">
    <property type="entry name" value="tRNA_endonuc-like_dom_sf"/>
</dbReference>
<proteinExistence type="inferred from homology"/>
<dbReference type="PANTHER" id="PTHR34039:SF1">
    <property type="entry name" value="UPF0102 PROTEIN YRAN"/>
    <property type="match status" value="1"/>
</dbReference>
<dbReference type="RefSeq" id="WP_044886245.1">
    <property type="nucleotide sequence ID" value="NZ_JYFN01000028.1"/>
</dbReference>
<sequence length="118" mass="13005">MRAKDALGRFGEEVASRHLAAGGAAILDRNWRCREGELDLVLRDGADLVFCEVKTRSGTRFGSAAEAVVGRKAARIRRLAARWLAEHPHEPSPVRFDVVLVSRPPIGPVRVEHLRGAF</sequence>
<reference evidence="3 4" key="2">
    <citation type="journal article" date="2016" name="Genome Announc.">
        <title>Permanent Draft Genome Sequences for Two Variants of Frankia sp. Strain CpI1, the First Frankia Strain Isolated from Root Nodules of Comptonia peregrina.</title>
        <authorList>
            <person name="Oshone R."/>
            <person name="Hurst S.G.IV."/>
            <person name="Abebe-Akele F."/>
            <person name="Simpson S."/>
            <person name="Morris K."/>
            <person name="Thomas W.K."/>
            <person name="Tisa L.S."/>
        </authorList>
    </citation>
    <scope>NUCLEOTIDE SEQUENCE [LARGE SCALE GENOMIC DNA]</scope>
    <source>
        <strain evidence="4">CpI1-S</strain>
    </source>
</reference>
<organism evidence="3 4">
    <name type="scientific">Frankia torreyi</name>
    <dbReference type="NCBI Taxonomy" id="1856"/>
    <lineage>
        <taxon>Bacteria</taxon>
        <taxon>Bacillati</taxon>
        <taxon>Actinomycetota</taxon>
        <taxon>Actinomycetes</taxon>
        <taxon>Frankiales</taxon>
        <taxon>Frankiaceae</taxon>
        <taxon>Frankia</taxon>
    </lineage>
</organism>